<reference evidence="2 3" key="2">
    <citation type="journal article" date="2016" name="Int. J. Syst. Evol. Microbiol.">
        <title>Lutibacter profundi sp. nov., isolated from a deep-sea hydrothermal system on the Arctic Mid-Ocean Ridge and emended description of the genus Lutibacter.</title>
        <authorList>
            <person name="Le Moine Bauer S."/>
            <person name="Roalkvam I."/>
            <person name="Steen I.H."/>
            <person name="Dahle H."/>
        </authorList>
    </citation>
    <scope>NUCLEOTIDE SEQUENCE [LARGE SCALE GENOMIC DNA]</scope>
    <source>
        <strain evidence="2 3">LP1</strain>
    </source>
</reference>
<dbReference type="InterPro" id="IPR029058">
    <property type="entry name" value="AB_hydrolase_fold"/>
</dbReference>
<dbReference type="KEGG" id="lut:Lupro_04130"/>
<dbReference type="Gene3D" id="3.40.50.1820">
    <property type="entry name" value="alpha/beta hydrolase"/>
    <property type="match status" value="1"/>
</dbReference>
<name>A0A120IEM9_9FLAO</name>
<dbReference type="PANTHER" id="PTHR12277">
    <property type="entry name" value="ALPHA/BETA HYDROLASE DOMAIN-CONTAINING PROTEIN"/>
    <property type="match status" value="1"/>
</dbReference>
<dbReference type="Proteomes" id="UP000059672">
    <property type="component" value="Chromosome"/>
</dbReference>
<dbReference type="GO" id="GO:0016787">
    <property type="term" value="F:hydrolase activity"/>
    <property type="evidence" value="ECO:0007669"/>
    <property type="project" value="UniProtKB-KW"/>
</dbReference>
<evidence type="ECO:0000313" key="2">
    <source>
        <dbReference type="EMBL" id="AMC12189.1"/>
    </source>
</evidence>
<proteinExistence type="predicted"/>
<keyword evidence="3" id="KW-1185">Reference proteome</keyword>
<dbReference type="OrthoDB" id="9785847at2"/>
<sequence>MYNSSSEQNTVIKATNIPKIPSSIITTGKVLQFIAPPLATKFAIKLFGTPIRFKTPEREKMMANSAQKEFLFVPEINKNIMVYTYGYSKRKVLLIHGWSGRGTQLYKIADKLLENGFMTISFDGPAHGKSTGKTTMMSEFVIAAKSIEKKYGPFEIAIGHSLGGMAVLNGVKQGLKIKKAIIIGSGDIITDIITDFVKKLELKPEMVYRIKKLFYKKFGESIDNYSASFAAKSLKIPTLVIHDTDDKDVPVSCAHNIRQSLEQGEILITKGLGHRRILKDNLVIQRIIEFINRE</sequence>
<dbReference type="RefSeq" id="WP_068211424.1">
    <property type="nucleotide sequence ID" value="NZ_CP013355.1"/>
</dbReference>
<organism evidence="2 3">
    <name type="scientific">Lutibacter profundi</name>
    <dbReference type="NCBI Taxonomy" id="1622118"/>
    <lineage>
        <taxon>Bacteria</taxon>
        <taxon>Pseudomonadati</taxon>
        <taxon>Bacteroidota</taxon>
        <taxon>Flavobacteriia</taxon>
        <taxon>Flavobacteriales</taxon>
        <taxon>Flavobacteriaceae</taxon>
        <taxon>Lutibacter</taxon>
    </lineage>
</organism>
<accession>A0A120IEM9</accession>
<reference evidence="3" key="1">
    <citation type="submission" date="2015-12" db="EMBL/GenBank/DDBJ databases">
        <title>Complete genome sequence of Lutibacter profundus strain LP1.</title>
        <authorList>
            <person name="Wissuwa J."/>
            <person name="Le Moine Bauer S."/>
            <person name="Stokke R."/>
            <person name="Dahle H."/>
            <person name="Steen I.H."/>
        </authorList>
    </citation>
    <scope>NUCLEOTIDE SEQUENCE [LARGE SCALE GENOMIC DNA]</scope>
    <source>
        <strain evidence="3">LP1</strain>
    </source>
</reference>
<dbReference type="AlphaFoldDB" id="A0A120IEM9"/>
<feature type="domain" description="AB hydrolase-1" evidence="1">
    <location>
        <begin position="92"/>
        <end position="184"/>
    </location>
</feature>
<protein>
    <submittedName>
        <fullName evidence="2">Alpha/beta hydrolase</fullName>
    </submittedName>
</protein>
<dbReference type="PANTHER" id="PTHR12277:SF79">
    <property type="entry name" value="XAA-PRO DIPEPTIDYL-PEPTIDASE-RELATED"/>
    <property type="match status" value="1"/>
</dbReference>
<evidence type="ECO:0000259" key="1">
    <source>
        <dbReference type="Pfam" id="PF00561"/>
    </source>
</evidence>
<dbReference type="STRING" id="1622118.Lupro_04130"/>
<dbReference type="Pfam" id="PF00561">
    <property type="entry name" value="Abhydrolase_1"/>
    <property type="match status" value="1"/>
</dbReference>
<keyword evidence="2" id="KW-0378">Hydrolase</keyword>
<dbReference type="EMBL" id="CP013355">
    <property type="protein sequence ID" value="AMC12189.1"/>
    <property type="molecule type" value="Genomic_DNA"/>
</dbReference>
<dbReference type="SUPFAM" id="SSF53474">
    <property type="entry name" value="alpha/beta-Hydrolases"/>
    <property type="match status" value="1"/>
</dbReference>
<evidence type="ECO:0000313" key="3">
    <source>
        <dbReference type="Proteomes" id="UP000059672"/>
    </source>
</evidence>
<gene>
    <name evidence="2" type="ORF">Lupro_04130</name>
</gene>
<dbReference type="InterPro" id="IPR000073">
    <property type="entry name" value="AB_hydrolase_1"/>
</dbReference>